<keyword evidence="3" id="KW-1185">Reference proteome</keyword>
<sequence>MRRGPVQDRTVPLQRQQTLSTARRHSLSELFQLLHDFVPRPVRRSAWLYSYMFRLAGHYGSSGMAGQNKKGGKQLRSFVDSTSRSAYRIECKQASDSPSSEGKGHSGSD</sequence>
<reference evidence="2" key="1">
    <citation type="journal article" date="2023" name="bioRxiv">
        <title>Improved chromosome-level genome assembly for marigold (Tagetes erecta).</title>
        <authorList>
            <person name="Jiang F."/>
            <person name="Yuan L."/>
            <person name="Wang S."/>
            <person name="Wang H."/>
            <person name="Xu D."/>
            <person name="Wang A."/>
            <person name="Fan W."/>
        </authorList>
    </citation>
    <scope>NUCLEOTIDE SEQUENCE</scope>
    <source>
        <strain evidence="2">WSJ</strain>
        <tissue evidence="2">Leaf</tissue>
    </source>
</reference>
<evidence type="ECO:0000313" key="3">
    <source>
        <dbReference type="Proteomes" id="UP001229421"/>
    </source>
</evidence>
<comment type="caution">
    <text evidence="2">The sequence shown here is derived from an EMBL/GenBank/DDBJ whole genome shotgun (WGS) entry which is preliminary data.</text>
</comment>
<dbReference type="Proteomes" id="UP001229421">
    <property type="component" value="Unassembled WGS sequence"/>
</dbReference>
<name>A0AAD8JK74_TARER</name>
<proteinExistence type="predicted"/>
<protein>
    <submittedName>
        <fullName evidence="2">Uncharacterized protein</fullName>
    </submittedName>
</protein>
<feature type="region of interest" description="Disordered" evidence="1">
    <location>
        <begin position="89"/>
        <end position="109"/>
    </location>
</feature>
<accession>A0AAD8JK74</accession>
<evidence type="ECO:0000256" key="1">
    <source>
        <dbReference type="SAM" id="MobiDB-lite"/>
    </source>
</evidence>
<dbReference type="EMBL" id="JAUHHV010000015">
    <property type="protein sequence ID" value="KAK1406010.1"/>
    <property type="molecule type" value="Genomic_DNA"/>
</dbReference>
<gene>
    <name evidence="2" type="ORF">QVD17_42321</name>
</gene>
<evidence type="ECO:0000313" key="2">
    <source>
        <dbReference type="EMBL" id="KAK1406010.1"/>
    </source>
</evidence>
<dbReference type="AlphaFoldDB" id="A0AAD8JK74"/>
<organism evidence="2 3">
    <name type="scientific">Tagetes erecta</name>
    <name type="common">African marigold</name>
    <dbReference type="NCBI Taxonomy" id="13708"/>
    <lineage>
        <taxon>Eukaryota</taxon>
        <taxon>Viridiplantae</taxon>
        <taxon>Streptophyta</taxon>
        <taxon>Embryophyta</taxon>
        <taxon>Tracheophyta</taxon>
        <taxon>Spermatophyta</taxon>
        <taxon>Magnoliopsida</taxon>
        <taxon>eudicotyledons</taxon>
        <taxon>Gunneridae</taxon>
        <taxon>Pentapetalae</taxon>
        <taxon>asterids</taxon>
        <taxon>campanulids</taxon>
        <taxon>Asterales</taxon>
        <taxon>Asteraceae</taxon>
        <taxon>Asteroideae</taxon>
        <taxon>Heliantheae alliance</taxon>
        <taxon>Tageteae</taxon>
        <taxon>Tagetes</taxon>
    </lineage>
</organism>